<evidence type="ECO:0000256" key="2">
    <source>
        <dbReference type="ARBA" id="ARBA00022737"/>
    </source>
</evidence>
<dbReference type="PROSITE" id="PS00028">
    <property type="entry name" value="ZINC_FINGER_C2H2_1"/>
    <property type="match status" value="1"/>
</dbReference>
<organism evidence="7 8">
    <name type="scientific">Pardalotus punctatus</name>
    <name type="common">spotted pardalote</name>
    <dbReference type="NCBI Taxonomy" id="254575"/>
    <lineage>
        <taxon>Eukaryota</taxon>
        <taxon>Metazoa</taxon>
        <taxon>Chordata</taxon>
        <taxon>Craniata</taxon>
        <taxon>Vertebrata</taxon>
        <taxon>Euteleostomi</taxon>
        <taxon>Archelosauria</taxon>
        <taxon>Archosauria</taxon>
        <taxon>Dinosauria</taxon>
        <taxon>Saurischia</taxon>
        <taxon>Theropoda</taxon>
        <taxon>Coelurosauria</taxon>
        <taxon>Aves</taxon>
        <taxon>Neognathae</taxon>
        <taxon>Neoaves</taxon>
        <taxon>Telluraves</taxon>
        <taxon>Australaves</taxon>
        <taxon>Passeriformes</taxon>
        <taxon>Meliphagoidea</taxon>
        <taxon>Pardalotidae</taxon>
        <taxon>Pardalotus</taxon>
    </lineage>
</organism>
<dbReference type="AlphaFoldDB" id="A0A7L3IEL9"/>
<feature type="non-terminal residue" evidence="7">
    <location>
        <position position="71"/>
    </location>
</feature>
<proteinExistence type="predicted"/>
<dbReference type="GO" id="GO:0008270">
    <property type="term" value="F:zinc ion binding"/>
    <property type="evidence" value="ECO:0007669"/>
    <property type="project" value="UniProtKB-KW"/>
</dbReference>
<dbReference type="PANTHER" id="PTHR23226">
    <property type="entry name" value="ZINC FINGER AND SCAN DOMAIN-CONTAINING"/>
    <property type="match status" value="1"/>
</dbReference>
<protein>
    <submittedName>
        <fullName evidence="7">ZN572 protein</fullName>
    </submittedName>
</protein>
<evidence type="ECO:0000256" key="3">
    <source>
        <dbReference type="ARBA" id="ARBA00022771"/>
    </source>
</evidence>
<comment type="caution">
    <text evidence="7">The sequence shown here is derived from an EMBL/GenBank/DDBJ whole genome shotgun (WGS) entry which is preliminary data.</text>
</comment>
<dbReference type="FunFam" id="3.30.160.60:FF:002090">
    <property type="entry name" value="Zinc finger protein 473"/>
    <property type="match status" value="1"/>
</dbReference>
<dbReference type="Gene3D" id="3.30.160.60">
    <property type="entry name" value="Classic Zinc Finger"/>
    <property type="match status" value="2"/>
</dbReference>
<dbReference type="Pfam" id="PF00096">
    <property type="entry name" value="zf-C2H2"/>
    <property type="match status" value="1"/>
</dbReference>
<evidence type="ECO:0000256" key="4">
    <source>
        <dbReference type="ARBA" id="ARBA00022833"/>
    </source>
</evidence>
<feature type="domain" description="C2H2-type" evidence="6">
    <location>
        <begin position="12"/>
        <end position="39"/>
    </location>
</feature>
<feature type="non-terminal residue" evidence="7">
    <location>
        <position position="1"/>
    </location>
</feature>
<evidence type="ECO:0000256" key="1">
    <source>
        <dbReference type="ARBA" id="ARBA00022723"/>
    </source>
</evidence>
<keyword evidence="2" id="KW-0677">Repeat</keyword>
<dbReference type="InterPro" id="IPR036236">
    <property type="entry name" value="Znf_C2H2_sf"/>
</dbReference>
<keyword evidence="3 5" id="KW-0863">Zinc-finger</keyword>
<keyword evidence="8" id="KW-1185">Reference proteome</keyword>
<dbReference type="EMBL" id="VZTX01020698">
    <property type="protein sequence ID" value="NXU16147.1"/>
    <property type="molecule type" value="Genomic_DNA"/>
</dbReference>
<name>A0A7L3IEL9_9PASS</name>
<dbReference type="SUPFAM" id="SSF57667">
    <property type="entry name" value="beta-beta-alpha zinc fingers"/>
    <property type="match status" value="1"/>
</dbReference>
<accession>A0A7L3IEL9</accession>
<dbReference type="GO" id="GO:0000981">
    <property type="term" value="F:DNA-binding transcription factor activity, RNA polymerase II-specific"/>
    <property type="evidence" value="ECO:0007669"/>
    <property type="project" value="TreeGrafter"/>
</dbReference>
<evidence type="ECO:0000259" key="6">
    <source>
        <dbReference type="PROSITE" id="PS50157"/>
    </source>
</evidence>
<dbReference type="Proteomes" id="UP000570592">
    <property type="component" value="Unassembled WGS sequence"/>
</dbReference>
<dbReference type="SMART" id="SM00355">
    <property type="entry name" value="ZnF_C2H2"/>
    <property type="match status" value="1"/>
</dbReference>
<keyword evidence="1" id="KW-0479">Metal-binding</keyword>
<reference evidence="7 8" key="1">
    <citation type="submission" date="2019-09" db="EMBL/GenBank/DDBJ databases">
        <title>Bird 10,000 Genomes (B10K) Project - Family phase.</title>
        <authorList>
            <person name="Zhang G."/>
        </authorList>
    </citation>
    <scope>NUCLEOTIDE SEQUENCE [LARGE SCALE GENOMIC DNA]</scope>
    <source>
        <strain evidence="7">B10K-DU-029-51</strain>
    </source>
</reference>
<dbReference type="InterPro" id="IPR013087">
    <property type="entry name" value="Znf_C2H2_type"/>
</dbReference>
<dbReference type="PROSITE" id="PS50157">
    <property type="entry name" value="ZINC_FINGER_C2H2_2"/>
    <property type="match status" value="1"/>
</dbReference>
<dbReference type="GO" id="GO:0000978">
    <property type="term" value="F:RNA polymerase II cis-regulatory region sequence-specific DNA binding"/>
    <property type="evidence" value="ECO:0007669"/>
    <property type="project" value="TreeGrafter"/>
</dbReference>
<evidence type="ECO:0000313" key="8">
    <source>
        <dbReference type="Proteomes" id="UP000570592"/>
    </source>
</evidence>
<dbReference type="PANTHER" id="PTHR23226:SF377">
    <property type="entry name" value="ZINC FINGER AND SCAN DOMAIN-CONTAINING PROTEIN 20"/>
    <property type="match status" value="1"/>
</dbReference>
<evidence type="ECO:0000313" key="7">
    <source>
        <dbReference type="EMBL" id="NXU16147.1"/>
    </source>
</evidence>
<sequence>LVEKPHTRENPYKCLECGKSFSKSSSVIHHQKIHTGEKVYKCLECEKNFSHPLPHPPEVAHWVAALQVWGV</sequence>
<evidence type="ECO:0000256" key="5">
    <source>
        <dbReference type="PROSITE-ProRule" id="PRU00042"/>
    </source>
</evidence>
<gene>
    <name evidence="7" type="primary">Znf572_0</name>
    <name evidence="7" type="ORF">PARPUN_R14874</name>
</gene>
<keyword evidence="4" id="KW-0862">Zinc</keyword>